<dbReference type="RefSeq" id="WP_209944642.1">
    <property type="nucleotide sequence ID" value="NZ_JAFICZ010000001.1"/>
</dbReference>
<evidence type="ECO:0000256" key="2">
    <source>
        <dbReference type="SAM" id="Phobius"/>
    </source>
</evidence>
<name>A0A8I1YAY5_BRAEL</name>
<proteinExistence type="predicted"/>
<feature type="domain" description="Peptidase M15C" evidence="3">
    <location>
        <begin position="104"/>
        <end position="161"/>
    </location>
</feature>
<dbReference type="Proteomes" id="UP000673383">
    <property type="component" value="Unassembled WGS sequence"/>
</dbReference>
<sequence length="268" mass="29270">MPRWPHDDPASLAAFYGDPAKGEPGKQLVPVVPPFTMYYAGQPVPRIMFHKKAAAALLAALTDIWEHYGRDQATLDRLRISHYDGAYNRRYVRGYEPNNAFGRTPRWSNHAFGAAIDFDAEHNKMGAGRGTIPQPVIDAFKRQGALWGGDYRGRTDPMHFEFCSREPIAQPMAFAGDVQADGDSDQGGDDAPAQAAKPSAGGFVGRARNWIVGMFSGVGFTSLGALTSWEIAVVLLAAIFIFVACGFGVALWLFGKQRVADWVARHLA</sequence>
<accession>A0A8I1YAY5</accession>
<dbReference type="InterPro" id="IPR009045">
    <property type="entry name" value="Zn_M74/Hedgehog-like"/>
</dbReference>
<dbReference type="AlphaFoldDB" id="A0A8I1YAY5"/>
<dbReference type="Gene3D" id="3.30.1380.10">
    <property type="match status" value="1"/>
</dbReference>
<feature type="transmembrane region" description="Helical" evidence="2">
    <location>
        <begin position="207"/>
        <end position="225"/>
    </location>
</feature>
<gene>
    <name evidence="4" type="ORF">JOH49_006361</name>
</gene>
<dbReference type="InterPro" id="IPR039561">
    <property type="entry name" value="Peptidase_M15C"/>
</dbReference>
<evidence type="ECO:0000256" key="1">
    <source>
        <dbReference type="SAM" id="MobiDB-lite"/>
    </source>
</evidence>
<protein>
    <recommendedName>
        <fullName evidence="3">Peptidase M15C domain-containing protein</fullName>
    </recommendedName>
</protein>
<dbReference type="Pfam" id="PF13539">
    <property type="entry name" value="Peptidase_M15_4"/>
    <property type="match status" value="1"/>
</dbReference>
<keyword evidence="2" id="KW-0472">Membrane</keyword>
<organism evidence="4 5">
    <name type="scientific">Bradyrhizobium elkanii</name>
    <dbReference type="NCBI Taxonomy" id="29448"/>
    <lineage>
        <taxon>Bacteria</taxon>
        <taxon>Pseudomonadati</taxon>
        <taxon>Pseudomonadota</taxon>
        <taxon>Alphaproteobacteria</taxon>
        <taxon>Hyphomicrobiales</taxon>
        <taxon>Nitrobacteraceae</taxon>
        <taxon>Bradyrhizobium</taxon>
    </lineage>
</organism>
<dbReference type="GO" id="GO:0008233">
    <property type="term" value="F:peptidase activity"/>
    <property type="evidence" value="ECO:0007669"/>
    <property type="project" value="InterPro"/>
</dbReference>
<keyword evidence="2" id="KW-0812">Transmembrane</keyword>
<dbReference type="EMBL" id="JAFICZ010000001">
    <property type="protein sequence ID" value="MBP1296608.1"/>
    <property type="molecule type" value="Genomic_DNA"/>
</dbReference>
<dbReference type="SUPFAM" id="SSF55166">
    <property type="entry name" value="Hedgehog/DD-peptidase"/>
    <property type="match status" value="1"/>
</dbReference>
<reference evidence="4" key="1">
    <citation type="submission" date="2021-02" db="EMBL/GenBank/DDBJ databases">
        <title>Genomic Encyclopedia of Type Strains, Phase IV (KMG-V): Genome sequencing to study the core and pangenomes of soil and plant-associated prokaryotes.</title>
        <authorList>
            <person name="Whitman W."/>
        </authorList>
    </citation>
    <scope>NUCLEOTIDE SEQUENCE</scope>
    <source>
        <strain evidence="4">USDA 406</strain>
    </source>
</reference>
<evidence type="ECO:0000313" key="5">
    <source>
        <dbReference type="Proteomes" id="UP000673383"/>
    </source>
</evidence>
<feature type="region of interest" description="Disordered" evidence="1">
    <location>
        <begin position="179"/>
        <end position="199"/>
    </location>
</feature>
<comment type="caution">
    <text evidence="4">The sequence shown here is derived from an EMBL/GenBank/DDBJ whole genome shotgun (WGS) entry which is preliminary data.</text>
</comment>
<evidence type="ECO:0000259" key="3">
    <source>
        <dbReference type="Pfam" id="PF13539"/>
    </source>
</evidence>
<feature type="transmembrane region" description="Helical" evidence="2">
    <location>
        <begin position="231"/>
        <end position="255"/>
    </location>
</feature>
<evidence type="ECO:0000313" key="4">
    <source>
        <dbReference type="EMBL" id="MBP1296608.1"/>
    </source>
</evidence>
<keyword evidence="2" id="KW-1133">Transmembrane helix</keyword>